<evidence type="ECO:0000256" key="4">
    <source>
        <dbReference type="ARBA" id="ARBA00022729"/>
    </source>
</evidence>
<keyword evidence="4 7" id="KW-0732">Signal</keyword>
<dbReference type="SMR" id="A0A1S5RMF6"/>
<organism evidence="8">
    <name type="scientific">Aphelenchoides besseyi</name>
    <dbReference type="NCBI Taxonomy" id="269767"/>
    <lineage>
        <taxon>Eukaryota</taxon>
        <taxon>Metazoa</taxon>
        <taxon>Ecdysozoa</taxon>
        <taxon>Nematoda</taxon>
        <taxon>Chromadorea</taxon>
        <taxon>Rhabditida</taxon>
        <taxon>Tylenchina</taxon>
        <taxon>Tylenchomorpha</taxon>
        <taxon>Aphelenchoidea</taxon>
        <taxon>Aphelenchoididae</taxon>
        <taxon>Aphelenchoides</taxon>
    </lineage>
</organism>
<evidence type="ECO:0000256" key="1">
    <source>
        <dbReference type="ARBA" id="ARBA00004613"/>
    </source>
</evidence>
<dbReference type="EMBL" id="KT387730">
    <property type="protein sequence ID" value="AOC59162.1"/>
    <property type="molecule type" value="mRNA"/>
</dbReference>
<evidence type="ECO:0000256" key="6">
    <source>
        <dbReference type="ARBA" id="ARBA00023121"/>
    </source>
</evidence>
<dbReference type="Pfam" id="PF05823">
    <property type="entry name" value="Gp-FAR-1"/>
    <property type="match status" value="1"/>
</dbReference>
<name>A0A1S5RMF6_9BILA</name>
<evidence type="ECO:0000256" key="3">
    <source>
        <dbReference type="ARBA" id="ARBA00022525"/>
    </source>
</evidence>
<comment type="subcellular location">
    <subcellularLocation>
        <location evidence="1">Secreted</location>
    </subcellularLocation>
</comment>
<evidence type="ECO:0000256" key="5">
    <source>
        <dbReference type="ARBA" id="ARBA00023054"/>
    </source>
</evidence>
<gene>
    <name evidence="8" type="primary">far-6</name>
</gene>
<evidence type="ECO:0000256" key="7">
    <source>
        <dbReference type="SAM" id="SignalP"/>
    </source>
</evidence>
<comment type="similarity">
    <text evidence="2">Belongs to the fatty-acid and retinol-binding protein (FARBP) family.</text>
</comment>
<keyword evidence="3" id="KW-0964">Secreted</keyword>
<sequence length="184" mass="21253">MWTSMVMEVFTTVLLLLLLPLSRATQISDVPETFHGLISNGIKEFYATLTDEERVIVDLVDANNTEPTYAAGYRIYNKELGDRADDFLNNEALRILQLDAPARNFYLNILQIPDKLKAIAEDEEQQKFVAQRLIHEFDKLTDESQNKLQEQFPEVYETLVGITFRRFAGASLESKQEDREKLFD</sequence>
<protein>
    <submittedName>
        <fullName evidence="8">Fatty-acid and retinol-binding protein 6</fullName>
    </submittedName>
</protein>
<feature type="signal peptide" evidence="7">
    <location>
        <begin position="1"/>
        <end position="24"/>
    </location>
</feature>
<dbReference type="GO" id="GO:0008289">
    <property type="term" value="F:lipid binding"/>
    <property type="evidence" value="ECO:0007669"/>
    <property type="project" value="UniProtKB-KW"/>
</dbReference>
<reference evidence="8" key="1">
    <citation type="submission" date="2015-08" db="EMBL/GenBank/DDBJ databases">
        <authorList>
            <person name="Babu N.S."/>
            <person name="Beckwith C.J."/>
            <person name="Beseler K.G."/>
            <person name="Brison A."/>
            <person name="Carone J.V."/>
            <person name="Caskin T.P."/>
            <person name="Diamond M."/>
            <person name="Durham M.E."/>
            <person name="Foxe J.M."/>
            <person name="Go M."/>
            <person name="Henderson B.A."/>
            <person name="Jones I.B."/>
            <person name="McGettigan J.A."/>
            <person name="Micheletti S.J."/>
            <person name="Nasrallah M.E."/>
            <person name="Ortiz D."/>
            <person name="Piller C.R."/>
            <person name="Privatt S.R."/>
            <person name="Schneider S.L."/>
            <person name="Sharp S."/>
            <person name="Smith T.C."/>
            <person name="Stanton J.D."/>
            <person name="Ullery H.E."/>
            <person name="Wilson R.J."/>
            <person name="Serrano M.G."/>
            <person name="Buck G."/>
            <person name="Lee V."/>
            <person name="Wang Y."/>
            <person name="Carvalho R."/>
            <person name="Voegtly L."/>
            <person name="Shi R."/>
            <person name="Duckworth R."/>
            <person name="Johnson A."/>
            <person name="Loviza R."/>
            <person name="Walstead R."/>
            <person name="Shah Z."/>
            <person name="Kiflezghi M."/>
            <person name="Wade K."/>
            <person name="Ball S.L."/>
            <person name="Bradley K.W."/>
            <person name="Asai D.J."/>
            <person name="Bowman C.A."/>
            <person name="Russell D.A."/>
            <person name="Pope W.H."/>
            <person name="Jacobs-Sera D."/>
            <person name="Hendrix R.W."/>
            <person name="Hatfull G.F."/>
        </authorList>
    </citation>
    <scope>NUCLEOTIDE SEQUENCE</scope>
</reference>
<keyword evidence="6" id="KW-0446">Lipid-binding</keyword>
<proteinExistence type="evidence at transcript level"/>
<dbReference type="GO" id="GO:0005576">
    <property type="term" value="C:extracellular region"/>
    <property type="evidence" value="ECO:0007669"/>
    <property type="project" value="UniProtKB-SubCell"/>
</dbReference>
<dbReference type="Gene3D" id="1.20.120.1100">
    <property type="match status" value="1"/>
</dbReference>
<evidence type="ECO:0000313" key="8">
    <source>
        <dbReference type="EMBL" id="AOC59162.1"/>
    </source>
</evidence>
<dbReference type="AlphaFoldDB" id="A0A1S5RMF6"/>
<keyword evidence="5" id="KW-0175">Coiled coil</keyword>
<evidence type="ECO:0000256" key="2">
    <source>
        <dbReference type="ARBA" id="ARBA00006648"/>
    </source>
</evidence>
<dbReference type="InterPro" id="IPR008632">
    <property type="entry name" value="Gp-FAR-1"/>
</dbReference>
<feature type="chain" id="PRO_5012481389" evidence="7">
    <location>
        <begin position="25"/>
        <end position="184"/>
    </location>
</feature>
<accession>A0A1S5RMF6</accession>